<dbReference type="Pfam" id="PF03704">
    <property type="entry name" value="BTAD"/>
    <property type="match status" value="1"/>
</dbReference>
<dbReference type="GO" id="GO:0000160">
    <property type="term" value="P:phosphorelay signal transduction system"/>
    <property type="evidence" value="ECO:0007669"/>
    <property type="project" value="InterPro"/>
</dbReference>
<evidence type="ECO:0000256" key="3">
    <source>
        <dbReference type="ARBA" id="ARBA00023125"/>
    </source>
</evidence>
<dbReference type="SMART" id="SM01043">
    <property type="entry name" value="BTAD"/>
    <property type="match status" value="1"/>
</dbReference>
<organism evidence="7 8">
    <name type="scientific">Virgisporangium aliadipatigenens</name>
    <dbReference type="NCBI Taxonomy" id="741659"/>
    <lineage>
        <taxon>Bacteria</taxon>
        <taxon>Bacillati</taxon>
        <taxon>Actinomycetota</taxon>
        <taxon>Actinomycetes</taxon>
        <taxon>Micromonosporales</taxon>
        <taxon>Micromonosporaceae</taxon>
        <taxon>Virgisporangium</taxon>
    </lineage>
</organism>
<sequence length="242" mass="25538">MATWLRLVGTFEVWRDGSAVETALGSRKARVLLAMLAVRRGVLVPGDSIVDSLWADDVPRDPRANVATLVSRLRAAIGTDAVLGDRHGYRLSTAVGTDLDEAVALLERGGAREAAELLGRGPLLPWVSDVDWLARARDRHAALLRDALLGTADAALAAGAARTARAAADAVLATDPLDERATRALMRACLAGGDPAGALRAYERLRRALADELGTVPTAPTRRLHVAVLREEPVGVRSPSAG</sequence>
<accession>A0A8J3YI13</accession>
<dbReference type="RefSeq" id="WP_203897935.1">
    <property type="nucleotide sequence ID" value="NZ_BOPF01000003.1"/>
</dbReference>
<comment type="similarity">
    <text evidence="1">Belongs to the AfsR/DnrI/RedD regulatory family.</text>
</comment>
<dbReference type="GO" id="GO:0006355">
    <property type="term" value="P:regulation of DNA-templated transcription"/>
    <property type="evidence" value="ECO:0007669"/>
    <property type="project" value="InterPro"/>
</dbReference>
<dbReference type="SUPFAM" id="SSF48452">
    <property type="entry name" value="TPR-like"/>
    <property type="match status" value="1"/>
</dbReference>
<evidence type="ECO:0000259" key="5">
    <source>
        <dbReference type="SMART" id="SM00862"/>
    </source>
</evidence>
<keyword evidence="2" id="KW-0805">Transcription regulation</keyword>
<keyword evidence="3" id="KW-0238">DNA-binding</keyword>
<evidence type="ECO:0000313" key="8">
    <source>
        <dbReference type="Proteomes" id="UP000619260"/>
    </source>
</evidence>
<dbReference type="PANTHER" id="PTHR35807">
    <property type="entry name" value="TRANSCRIPTIONAL REGULATOR REDD-RELATED"/>
    <property type="match status" value="1"/>
</dbReference>
<dbReference type="AlphaFoldDB" id="A0A8J3YI13"/>
<dbReference type="InterPro" id="IPR005158">
    <property type="entry name" value="BTAD"/>
</dbReference>
<reference evidence="7" key="1">
    <citation type="submission" date="2021-01" db="EMBL/GenBank/DDBJ databases">
        <title>Whole genome shotgun sequence of Virgisporangium aliadipatigenens NBRC 105644.</title>
        <authorList>
            <person name="Komaki H."/>
            <person name="Tamura T."/>
        </authorList>
    </citation>
    <scope>NUCLEOTIDE SEQUENCE</scope>
    <source>
        <strain evidence="7">NBRC 105644</strain>
    </source>
</reference>
<evidence type="ECO:0000256" key="4">
    <source>
        <dbReference type="ARBA" id="ARBA00023163"/>
    </source>
</evidence>
<feature type="domain" description="Bacterial transcriptional activator" evidence="6">
    <location>
        <begin position="97"/>
        <end position="229"/>
    </location>
</feature>
<dbReference type="GO" id="GO:0003677">
    <property type="term" value="F:DNA binding"/>
    <property type="evidence" value="ECO:0007669"/>
    <property type="project" value="UniProtKB-KW"/>
</dbReference>
<evidence type="ECO:0000256" key="1">
    <source>
        <dbReference type="ARBA" id="ARBA00005820"/>
    </source>
</evidence>
<dbReference type="Gene3D" id="1.25.40.10">
    <property type="entry name" value="Tetratricopeptide repeat domain"/>
    <property type="match status" value="1"/>
</dbReference>
<dbReference type="InterPro" id="IPR051677">
    <property type="entry name" value="AfsR-DnrI-RedD_regulator"/>
</dbReference>
<dbReference type="InterPro" id="IPR036388">
    <property type="entry name" value="WH-like_DNA-bd_sf"/>
</dbReference>
<dbReference type="InterPro" id="IPR001867">
    <property type="entry name" value="OmpR/PhoB-type_DNA-bd"/>
</dbReference>
<dbReference type="InterPro" id="IPR016032">
    <property type="entry name" value="Sig_transdc_resp-reg_C-effctor"/>
</dbReference>
<proteinExistence type="inferred from homology"/>
<dbReference type="Proteomes" id="UP000619260">
    <property type="component" value="Unassembled WGS sequence"/>
</dbReference>
<dbReference type="SUPFAM" id="SSF46894">
    <property type="entry name" value="C-terminal effector domain of the bipartite response regulators"/>
    <property type="match status" value="1"/>
</dbReference>
<dbReference type="PANTHER" id="PTHR35807:SF1">
    <property type="entry name" value="TRANSCRIPTIONAL REGULATOR REDD"/>
    <property type="match status" value="1"/>
</dbReference>
<keyword evidence="8" id="KW-1185">Reference proteome</keyword>
<dbReference type="InterPro" id="IPR011990">
    <property type="entry name" value="TPR-like_helical_dom_sf"/>
</dbReference>
<protein>
    <recommendedName>
        <fullName evidence="9">SARP family transcriptional regulator</fullName>
    </recommendedName>
</protein>
<gene>
    <name evidence="7" type="ORF">Val02_12760</name>
</gene>
<comment type="caution">
    <text evidence="7">The sequence shown here is derived from an EMBL/GenBank/DDBJ whole genome shotgun (WGS) entry which is preliminary data.</text>
</comment>
<feature type="domain" description="OmpR/PhoB-type" evidence="5">
    <location>
        <begin position="19"/>
        <end position="91"/>
    </location>
</feature>
<dbReference type="SMART" id="SM00862">
    <property type="entry name" value="Trans_reg_C"/>
    <property type="match status" value="1"/>
</dbReference>
<keyword evidence="4" id="KW-0804">Transcription</keyword>
<dbReference type="Gene3D" id="1.10.10.10">
    <property type="entry name" value="Winged helix-like DNA-binding domain superfamily/Winged helix DNA-binding domain"/>
    <property type="match status" value="1"/>
</dbReference>
<evidence type="ECO:0000313" key="7">
    <source>
        <dbReference type="EMBL" id="GIJ44390.1"/>
    </source>
</evidence>
<name>A0A8J3YI13_9ACTN</name>
<evidence type="ECO:0000256" key="2">
    <source>
        <dbReference type="ARBA" id="ARBA00023015"/>
    </source>
</evidence>
<dbReference type="EMBL" id="BOPF01000003">
    <property type="protein sequence ID" value="GIJ44390.1"/>
    <property type="molecule type" value="Genomic_DNA"/>
</dbReference>
<evidence type="ECO:0000259" key="6">
    <source>
        <dbReference type="SMART" id="SM01043"/>
    </source>
</evidence>
<evidence type="ECO:0008006" key="9">
    <source>
        <dbReference type="Google" id="ProtNLM"/>
    </source>
</evidence>